<evidence type="ECO:0000256" key="1">
    <source>
        <dbReference type="ARBA" id="ARBA00022729"/>
    </source>
</evidence>
<dbReference type="FunFam" id="2.60.120.290:FF:000003">
    <property type="entry name" value="Neuropilin"/>
    <property type="match status" value="1"/>
</dbReference>
<sequence>MRNCRGKEIKIFDGSTSGKQLGNFCTMTKETFTSTSNYLILTVRGYYLIGTFSLQYKQACGGDRSDSAGIIQSPGFPKSYVRNLDCWWKITVPDDRTIRVTLNKTFDIFTGLANTCPGDYLQLFNGFDQKAPPLVKNASSNSNGRYCGATAPSDIPETSSNVLTVKFVSDGSKSGAGFSLKYTEHHFACGGRLKLTDGITSGFFTSPNYPKSYPRNLDCKWLIVAPAAHRVQVDFDKFEIELHTNCDGDYLQFFDGGSSNSPKIGKRLCGKQLPGSVTSSGNMLLARFTTDKATVHKGFRAKYSIATCGGRITAAPSFVTSPNFPSNYGAKLSCFWIIQGPVGHYLTINITKMNLQKSVRCSADVLEIIDPASLTVGTNTTKRGQESSVSYRGISVIEAKANASGSVLFKGCGQKGASKSFETADNRVYVWFKSDATVGASGFKIDFNASIEECGGDRSTSSGSFSSPNYPHLYAHKRVCTWDITVAVGRKIKLTFNDNFYLDEFENDNCKHDFVEVRNGLYQESPTLGKFCGQKRPDPVWSSGNTMRVKFLTDHKMSSTGFKASYTSDEEAVCGGRLTKGPGSVISPGFSGNQSYSNNLQCVWQIQNKVAQNSSIRLEFKHFDVQYDLGCHKDYVQIREGVDYNGRLIGKFCGNSANSKQWRYLINETPVVVIPTANIWIAFITDKSGGDKGFQMNYTFTDCGGVLTGSEGVIVSPNYPGNYSNNIDCAWLIKAPDGMTIQVNFTAFELEQQPECTSDFLVIQNGGNYDSPEIGRYCGNTSIGVIKSQSNQLRLVLVTGDNGTAGGFRLEYGQQHTGCGGHYHKNKGSIASPNYPRSYSDNSQCRWDITVDIGYHVRLKLKSPFDVSCNDSVQVYDVISDYSSRSIGSFCFNGTNEQPDVVDSSWTKMRVVFQSDALTNGNGFSADYTAECGGSVDQVSAVLRSPGYPGYKNNLRCGYTVDPGDNYFVFITFDDFHLQDSSGCNSDFLRIHHGSNAKGKRLRNLCGDNPVDKFSFGGPIFLDFKTDGSKTFRGYKAHYKAAVCGGNFTTQEGTLMTPFFPKPYPRNMNCTWNVTVEEKKIIFFKFEDYHVSWSWKCWKDEMKAYDGNSIRARRINLPRECGDKGHRDNWWKTTGNHLLINMRVSHHGSHQVRGFKAFYHSSYGPKAGCGGTFTSQNGSFESLDIDNDGLYEPGLDCTWKITANSGKIVVLNITDFDVAGDSSNCEQDYLQINDGYDHTIRTLCGKKNKPVVIRSTHRIVYVRFKTDGTNSSSGFNATYSQEESTCGKVLSVTSKSQTLSSPTSLDEDSRCRWTLDTRDGNKQVKITVNDQSLGTDCKKVYLEIHDEPMGEHGQKYRACGSRKPPVFYSRVQKASVIYHGGLSGNFSLSYERAGCNRNYKSAAGRVTSPKYPSVYRGSGCTVEITASEGSYLSLYFSDLDIKEIWTWFYYWTTCSFEFTITSDGFKKKVPCGRTSPPVFLSKTKAKISFKSKTARRWRRNLKYAATFIASSKGKGCGGNISHAIPGMFTNPPSPKNVSLECIWELDSSKLVRLRLENLRLPGGGGNAGANPCADSYLEILGSDGSSYGKKCTIAYPYEVDLKKGKIKYYVARGAAAPTFKLKFYHMDEVI</sequence>
<feature type="domain" description="CUB" evidence="6">
    <location>
        <begin position="454"/>
        <end position="569"/>
    </location>
</feature>
<keyword evidence="4" id="KW-0325">Glycoprotein</keyword>
<evidence type="ECO:0000259" key="6">
    <source>
        <dbReference type="PROSITE" id="PS01180"/>
    </source>
</evidence>
<dbReference type="EMBL" id="BMAT01002324">
    <property type="protein sequence ID" value="GFS04728.1"/>
    <property type="molecule type" value="Genomic_DNA"/>
</dbReference>
<feature type="domain" description="CUB" evidence="6">
    <location>
        <begin position="819"/>
        <end position="931"/>
    </location>
</feature>
<evidence type="ECO:0000256" key="5">
    <source>
        <dbReference type="PROSITE-ProRule" id="PRU00059"/>
    </source>
</evidence>
<dbReference type="PROSITE" id="PS01180">
    <property type="entry name" value="CUB"/>
    <property type="match status" value="13"/>
</dbReference>
<comment type="caution">
    <text evidence="5">Lacks conserved residue(s) required for the propagation of feature annotation.</text>
</comment>
<dbReference type="Gene3D" id="2.60.120.290">
    <property type="entry name" value="Spermadhesin, CUB domain"/>
    <property type="match status" value="12"/>
</dbReference>
<name>A0AAV4I2R1_9GAST</name>
<feature type="domain" description="CUB" evidence="6">
    <location>
        <begin position="1516"/>
        <end position="1630"/>
    </location>
</feature>
<dbReference type="PANTHER" id="PTHR24251">
    <property type="entry name" value="OVOCHYMASE-RELATED"/>
    <property type="match status" value="1"/>
</dbReference>
<gene>
    <name evidence="7" type="ORF">ElyMa_001182800</name>
</gene>
<dbReference type="CDD" id="cd00041">
    <property type="entry name" value="CUB"/>
    <property type="match status" value="12"/>
</dbReference>
<reference evidence="7 8" key="1">
    <citation type="journal article" date="2021" name="Elife">
        <title>Chloroplast acquisition without the gene transfer in kleptoplastic sea slugs, Plakobranchus ocellatus.</title>
        <authorList>
            <person name="Maeda T."/>
            <person name="Takahashi S."/>
            <person name="Yoshida T."/>
            <person name="Shimamura S."/>
            <person name="Takaki Y."/>
            <person name="Nagai Y."/>
            <person name="Toyoda A."/>
            <person name="Suzuki Y."/>
            <person name="Arimoto A."/>
            <person name="Ishii H."/>
            <person name="Satoh N."/>
            <person name="Nishiyama T."/>
            <person name="Hasebe M."/>
            <person name="Maruyama T."/>
            <person name="Minagawa J."/>
            <person name="Obokata J."/>
            <person name="Shigenobu S."/>
        </authorList>
    </citation>
    <scope>NUCLEOTIDE SEQUENCE [LARGE SCALE GENOMIC DNA]</scope>
</reference>
<dbReference type="PANTHER" id="PTHR24251:SF50">
    <property type="entry name" value="ATTRACTIN-LIKE 1A"/>
    <property type="match status" value="1"/>
</dbReference>
<comment type="caution">
    <text evidence="7">The sequence shown here is derived from an EMBL/GenBank/DDBJ whole genome shotgun (WGS) entry which is preliminary data.</text>
</comment>
<evidence type="ECO:0000256" key="2">
    <source>
        <dbReference type="ARBA" id="ARBA00022737"/>
    </source>
</evidence>
<feature type="domain" description="CUB" evidence="6">
    <location>
        <begin position="1044"/>
        <end position="1162"/>
    </location>
</feature>
<feature type="domain" description="CUB" evidence="6">
    <location>
        <begin position="308"/>
        <end position="450"/>
    </location>
</feature>
<feature type="domain" description="CUB" evidence="6">
    <location>
        <begin position="60"/>
        <end position="185"/>
    </location>
</feature>
<dbReference type="FunFam" id="2.60.120.290:FF:000013">
    <property type="entry name" value="Membrane frizzled-related protein"/>
    <property type="match status" value="3"/>
</dbReference>
<feature type="domain" description="CUB" evidence="6">
    <location>
        <begin position="1169"/>
        <end position="1282"/>
    </location>
</feature>
<evidence type="ECO:0000313" key="7">
    <source>
        <dbReference type="EMBL" id="GFS04728.1"/>
    </source>
</evidence>
<feature type="domain" description="CUB" evidence="6">
    <location>
        <begin position="189"/>
        <end position="306"/>
    </location>
</feature>
<dbReference type="SMART" id="SM00042">
    <property type="entry name" value="CUB"/>
    <property type="match status" value="12"/>
</dbReference>
<proteinExistence type="predicted"/>
<accession>A0AAV4I2R1</accession>
<keyword evidence="3 5" id="KW-1015">Disulfide bond</keyword>
<organism evidence="7 8">
    <name type="scientific">Elysia marginata</name>
    <dbReference type="NCBI Taxonomy" id="1093978"/>
    <lineage>
        <taxon>Eukaryota</taxon>
        <taxon>Metazoa</taxon>
        <taxon>Spiralia</taxon>
        <taxon>Lophotrochozoa</taxon>
        <taxon>Mollusca</taxon>
        <taxon>Gastropoda</taxon>
        <taxon>Heterobranchia</taxon>
        <taxon>Euthyneura</taxon>
        <taxon>Panpulmonata</taxon>
        <taxon>Sacoglossa</taxon>
        <taxon>Placobranchoidea</taxon>
        <taxon>Plakobranchidae</taxon>
        <taxon>Elysia</taxon>
    </lineage>
</organism>
<feature type="domain" description="CUB" evidence="6">
    <location>
        <begin position="1395"/>
        <end position="1510"/>
    </location>
</feature>
<dbReference type="Proteomes" id="UP000762676">
    <property type="component" value="Unassembled WGS sequence"/>
</dbReference>
<feature type="disulfide bond" evidence="5">
    <location>
        <begin position="1454"/>
        <end position="1471"/>
    </location>
</feature>
<feature type="domain" description="CUB" evidence="6">
    <location>
        <begin position="932"/>
        <end position="1042"/>
    </location>
</feature>
<dbReference type="SUPFAM" id="SSF49854">
    <property type="entry name" value="Spermadhesin, CUB domain"/>
    <property type="match status" value="13"/>
</dbReference>
<feature type="domain" description="CUB" evidence="6">
    <location>
        <begin position="574"/>
        <end position="701"/>
    </location>
</feature>
<keyword evidence="1" id="KW-0732">Signal</keyword>
<evidence type="ECO:0000256" key="4">
    <source>
        <dbReference type="ARBA" id="ARBA00023180"/>
    </source>
</evidence>
<protein>
    <submittedName>
        <fullName evidence="7">Cubilin</fullName>
    </submittedName>
</protein>
<evidence type="ECO:0000256" key="3">
    <source>
        <dbReference type="ARBA" id="ARBA00023157"/>
    </source>
</evidence>
<evidence type="ECO:0000313" key="8">
    <source>
        <dbReference type="Proteomes" id="UP000762676"/>
    </source>
</evidence>
<feature type="domain" description="CUB" evidence="6">
    <location>
        <begin position="703"/>
        <end position="815"/>
    </location>
</feature>
<dbReference type="Pfam" id="PF00431">
    <property type="entry name" value="CUB"/>
    <property type="match status" value="12"/>
</dbReference>
<dbReference type="InterPro" id="IPR035914">
    <property type="entry name" value="Sperma_CUB_dom_sf"/>
</dbReference>
<feature type="domain" description="CUB" evidence="6">
    <location>
        <begin position="1286"/>
        <end position="1393"/>
    </location>
</feature>
<dbReference type="FunFam" id="2.60.120.290:FF:000005">
    <property type="entry name" value="Procollagen C-endopeptidase enhancer 1"/>
    <property type="match status" value="3"/>
</dbReference>
<keyword evidence="8" id="KW-1185">Reference proteome</keyword>
<keyword evidence="2" id="KW-0677">Repeat</keyword>
<dbReference type="InterPro" id="IPR000859">
    <property type="entry name" value="CUB_dom"/>
</dbReference>